<feature type="region of interest" description="Disordered" evidence="2">
    <location>
        <begin position="905"/>
        <end position="927"/>
    </location>
</feature>
<gene>
    <name evidence="5 6 7 8" type="primary">LOC109725950</name>
</gene>
<dbReference type="PANTHER" id="PTHR14009">
    <property type="entry name" value="LEUCINE ZIPPER-EF-HAND CONTAINING TRANSMEMBRANE PROTEIN"/>
    <property type="match status" value="1"/>
</dbReference>
<dbReference type="OrthoDB" id="275278at2759"/>
<keyword evidence="3" id="KW-0812">Transmembrane</keyword>
<evidence type="ECO:0000256" key="3">
    <source>
        <dbReference type="SAM" id="Phobius"/>
    </source>
</evidence>
<dbReference type="GO" id="GO:0005743">
    <property type="term" value="C:mitochondrial inner membrane"/>
    <property type="evidence" value="ECO:0007669"/>
    <property type="project" value="InterPro"/>
</dbReference>
<evidence type="ECO:0000313" key="6">
    <source>
        <dbReference type="RefSeq" id="XP_020110957.1"/>
    </source>
</evidence>
<accession>A0A6P5GSZ9</accession>
<keyword evidence="1" id="KW-0175">Coiled coil</keyword>
<feature type="coiled-coil region" evidence="1">
    <location>
        <begin position="587"/>
        <end position="614"/>
    </location>
</feature>
<dbReference type="RefSeq" id="XP_020110957.1">
    <property type="nucleotide sequence ID" value="XM_020255368.1"/>
</dbReference>
<dbReference type="RefSeq" id="XP_020110964.1">
    <property type="nucleotide sequence ID" value="XM_020255375.1"/>
</dbReference>
<keyword evidence="4" id="KW-1185">Reference proteome</keyword>
<dbReference type="InterPro" id="IPR044202">
    <property type="entry name" value="LETM1/MDM38-like"/>
</dbReference>
<reference evidence="5 6" key="2">
    <citation type="submission" date="2025-04" db="UniProtKB">
        <authorList>
            <consortium name="RefSeq"/>
        </authorList>
    </citation>
    <scope>IDENTIFICATION</scope>
    <source>
        <tissue evidence="5 6">Leaf</tissue>
    </source>
</reference>
<dbReference type="GO" id="GO:0030003">
    <property type="term" value="P:intracellular monoatomic cation homeostasis"/>
    <property type="evidence" value="ECO:0007669"/>
    <property type="project" value="TreeGrafter"/>
</dbReference>
<evidence type="ECO:0000256" key="2">
    <source>
        <dbReference type="SAM" id="MobiDB-lite"/>
    </source>
</evidence>
<dbReference type="PANTHER" id="PTHR14009:SF9">
    <property type="entry name" value="LETM1-LIKE PROTEIN"/>
    <property type="match status" value="1"/>
</dbReference>
<keyword evidence="3" id="KW-1133">Transmembrane helix</keyword>
<evidence type="ECO:0000313" key="4">
    <source>
        <dbReference type="Proteomes" id="UP000515123"/>
    </source>
</evidence>
<feature type="compositionally biased region" description="Polar residues" evidence="2">
    <location>
        <begin position="676"/>
        <end position="688"/>
    </location>
</feature>
<feature type="compositionally biased region" description="Basic residues" evidence="2">
    <location>
        <begin position="1"/>
        <end position="10"/>
    </location>
</feature>
<dbReference type="RefSeq" id="XP_020110950.1">
    <property type="nucleotide sequence ID" value="XM_020255361.1"/>
</dbReference>
<feature type="compositionally biased region" description="Acidic residues" evidence="2">
    <location>
        <begin position="760"/>
        <end position="769"/>
    </location>
</feature>
<keyword evidence="3" id="KW-0472">Membrane</keyword>
<evidence type="ECO:0000313" key="7">
    <source>
        <dbReference type="RefSeq" id="XP_020110964.1"/>
    </source>
</evidence>
<name>A0A6P5GSZ9_ANACO</name>
<reference evidence="4" key="1">
    <citation type="journal article" date="2015" name="Nat. Genet.">
        <title>The pineapple genome and the evolution of CAM photosynthesis.</title>
        <authorList>
            <person name="Ming R."/>
            <person name="VanBuren R."/>
            <person name="Wai C.M."/>
            <person name="Tang H."/>
            <person name="Schatz M.C."/>
            <person name="Bowers J.E."/>
            <person name="Lyons E."/>
            <person name="Wang M.L."/>
            <person name="Chen J."/>
            <person name="Biggers E."/>
            <person name="Zhang J."/>
            <person name="Huang L."/>
            <person name="Zhang L."/>
            <person name="Miao W."/>
            <person name="Zhang J."/>
            <person name="Ye Z."/>
            <person name="Miao C."/>
            <person name="Lin Z."/>
            <person name="Wang H."/>
            <person name="Zhou H."/>
            <person name="Yim W.C."/>
            <person name="Priest H.D."/>
            <person name="Zheng C."/>
            <person name="Woodhouse M."/>
            <person name="Edger P.P."/>
            <person name="Guyot R."/>
            <person name="Guo H.B."/>
            <person name="Guo H."/>
            <person name="Zheng G."/>
            <person name="Singh R."/>
            <person name="Sharma A."/>
            <person name="Min X."/>
            <person name="Zheng Y."/>
            <person name="Lee H."/>
            <person name="Gurtowski J."/>
            <person name="Sedlazeck F.J."/>
            <person name="Harkess A."/>
            <person name="McKain M.R."/>
            <person name="Liao Z."/>
            <person name="Fang J."/>
            <person name="Liu J."/>
            <person name="Zhang X."/>
            <person name="Zhang Q."/>
            <person name="Hu W."/>
            <person name="Qin Y."/>
            <person name="Wang K."/>
            <person name="Chen L.Y."/>
            <person name="Shirley N."/>
            <person name="Lin Y.R."/>
            <person name="Liu L.Y."/>
            <person name="Hernandez A.G."/>
            <person name="Wright C.L."/>
            <person name="Bulone V."/>
            <person name="Tuskan G.A."/>
            <person name="Heath K."/>
            <person name="Zee F."/>
            <person name="Moore P.H."/>
            <person name="Sunkar R."/>
            <person name="Leebens-Mack J.H."/>
            <person name="Mockler T."/>
            <person name="Bennetzen J.L."/>
            <person name="Freeling M."/>
            <person name="Sankoff D."/>
            <person name="Paterson A.H."/>
            <person name="Zhu X."/>
            <person name="Yang X."/>
            <person name="Smith J.A."/>
            <person name="Cushman J.C."/>
            <person name="Paull R.E."/>
            <person name="Yu Q."/>
        </authorList>
    </citation>
    <scope>NUCLEOTIDE SEQUENCE [LARGE SCALE GENOMIC DNA]</scope>
    <source>
        <strain evidence="4">cv. F153</strain>
    </source>
</reference>
<dbReference type="GeneID" id="109725950"/>
<dbReference type="AlphaFoldDB" id="A0A6P5GSZ9"/>
<feature type="region of interest" description="Disordered" evidence="2">
    <location>
        <begin position="654"/>
        <end position="692"/>
    </location>
</feature>
<dbReference type="RefSeq" id="XP_020110968.1">
    <property type="nucleotide sequence ID" value="XM_020255379.1"/>
</dbReference>
<evidence type="ECO:0000256" key="1">
    <source>
        <dbReference type="SAM" id="Coils"/>
    </source>
</evidence>
<feature type="region of interest" description="Disordered" evidence="2">
    <location>
        <begin position="754"/>
        <end position="782"/>
    </location>
</feature>
<sequence length="927" mass="103433">MATAPHHRLTRGGGEARTPPGWVAGPITSTSKIYASHKAFEIIPIRKGVTDPNDQNYSPRIRKKTCCITCSLRVRDTDVLSTRWLEYKRHWRPLQRARKVRRATPFASPDDGVTVNGVPQTSSSSELEQMRVKLDRALQNEDLSSGLIQSIHDAARAIELAILEHSSSLKDTWFRKTWLGVDKNAWVKTLSYQAAVDCLLKAVIEVSSRGDGRDRDINIFVKCSLVRLCGPLESITQEQLSRKQPAAYEWFWSHQHPMVVTTFVNLFEKDPCFSAATSICCKGESTSSSTASDLSLLMLALSCLAAVTKLGSAKVSCPQFFSMVPDVTGRFMDMLLDFVPISEAYKSMKAIGLQREFLFHFGPRAAIGKFLHDHGVEEISFWVDLVQKQLQRAIDREKIWSRLTTCESIEVLEKDLAIFGFFIALGRSTQSYLSSNGLTAIDDPIQDIISYLIGGSVLYYPQLSSISSYQLYVEVVCEELEWLPFYQSTSSIASSDGNVKGEGTSTEEVISRVLSVCSYWMTSFIKYSTWLENPSHIKAARYLSKGHSMLNDCMTELGIAKNRRKDTKEYFDSIEQPRASLPVDLDLDSFDKALESVEEALVRLENLLQELHLSSSNSGKEHLKAACSDLEKIRKLKKEAEFLEASFRAKAASLEQVDTDDSPLSSGSEQGRIKNGKTSNEAATSTNPMERVENEPRGFWTSLVWSSTKKSEPGKQTADQDAAIAKMNNQDSESNDIRRFEALRNELIELEKRVQRSTDDAENEEETDPVDDRDKHAPAAKPLMLLPTSKKDNMIAKSMEKLKETTTDVWQGTQLLAIDVAAASVLLKRSLTGDELTDKEKKALQRTVTDLASVVPIGILMLLPVTAVGHAAILAFIQRYVPTLIPSTYAPERLNLLRQLEKVKEMETTESNPDEAAEAVSLTSSSK</sequence>
<dbReference type="Proteomes" id="UP000515123">
    <property type="component" value="Linkage group 2"/>
</dbReference>
<proteinExistence type="predicted"/>
<feature type="region of interest" description="Disordered" evidence="2">
    <location>
        <begin position="1"/>
        <end position="24"/>
    </location>
</feature>
<evidence type="ECO:0000313" key="5">
    <source>
        <dbReference type="RefSeq" id="XP_020110950.1"/>
    </source>
</evidence>
<feature type="transmembrane region" description="Helical" evidence="3">
    <location>
        <begin position="854"/>
        <end position="877"/>
    </location>
</feature>
<protein>
    <submittedName>
        <fullName evidence="5 7">Uncharacterized protein LOC109725950 isoform X1</fullName>
    </submittedName>
    <submittedName>
        <fullName evidence="6">Uncharacterized protein LOC109725950 isoform X2</fullName>
    </submittedName>
</protein>
<organism evidence="6">
    <name type="scientific">Ananas comosus</name>
    <name type="common">Pineapple</name>
    <name type="synonym">Ananas ananas</name>
    <dbReference type="NCBI Taxonomy" id="4615"/>
    <lineage>
        <taxon>Eukaryota</taxon>
        <taxon>Viridiplantae</taxon>
        <taxon>Streptophyta</taxon>
        <taxon>Embryophyta</taxon>
        <taxon>Tracheophyta</taxon>
        <taxon>Spermatophyta</taxon>
        <taxon>Magnoliopsida</taxon>
        <taxon>Liliopsida</taxon>
        <taxon>Poales</taxon>
        <taxon>Bromeliaceae</taxon>
        <taxon>Bromelioideae</taxon>
        <taxon>Ananas</taxon>
    </lineage>
</organism>
<evidence type="ECO:0000313" key="8">
    <source>
        <dbReference type="RefSeq" id="XP_020110968.1"/>
    </source>
</evidence>